<dbReference type="Proteomes" id="UP000034581">
    <property type="component" value="Unassembled WGS sequence"/>
</dbReference>
<comment type="pathway">
    <text evidence="7">Glycan biosynthesis; glycogen biosynthesis.</text>
</comment>
<evidence type="ECO:0000259" key="8">
    <source>
        <dbReference type="Pfam" id="PF00534"/>
    </source>
</evidence>
<comment type="function">
    <text evidence="2 7">Synthesizes alpha-1,4-glucan chains using ADP-glucose.</text>
</comment>
<dbReference type="GO" id="GO:0009011">
    <property type="term" value="F:alpha-1,4-glucan glucosyltransferase (ADP-glucose donor) activity"/>
    <property type="evidence" value="ECO:0007669"/>
    <property type="project" value="UniProtKB-UniRule"/>
</dbReference>
<feature type="domain" description="Starch synthase catalytic" evidence="9">
    <location>
        <begin position="2"/>
        <end position="239"/>
    </location>
</feature>
<dbReference type="Gene3D" id="3.40.50.2000">
    <property type="entry name" value="Glycogen Phosphorylase B"/>
    <property type="match status" value="2"/>
</dbReference>
<evidence type="ECO:0000256" key="1">
    <source>
        <dbReference type="ARBA" id="ARBA00001478"/>
    </source>
</evidence>
<dbReference type="Pfam" id="PF08323">
    <property type="entry name" value="Glyco_transf_5"/>
    <property type="match status" value="1"/>
</dbReference>
<dbReference type="GO" id="GO:0005978">
    <property type="term" value="P:glycogen biosynthetic process"/>
    <property type="evidence" value="ECO:0007669"/>
    <property type="project" value="UniProtKB-UniRule"/>
</dbReference>
<dbReference type="InterPro" id="IPR001296">
    <property type="entry name" value="Glyco_trans_1"/>
</dbReference>
<accession>A0A0G0EQ47</accession>
<protein>
    <recommendedName>
        <fullName evidence="7">Glycogen synthase</fullName>
        <ecNumber evidence="7">2.4.1.21</ecNumber>
    </recommendedName>
    <alternativeName>
        <fullName evidence="7">Starch [bacterial glycogen] synthase</fullName>
    </alternativeName>
</protein>
<evidence type="ECO:0000313" key="10">
    <source>
        <dbReference type="EMBL" id="KKP69462.1"/>
    </source>
</evidence>
<comment type="caution">
    <text evidence="10">The sequence shown here is derived from an EMBL/GenBank/DDBJ whole genome shotgun (WGS) entry which is preliminary data.</text>
</comment>
<evidence type="ECO:0000256" key="5">
    <source>
        <dbReference type="ARBA" id="ARBA00022679"/>
    </source>
</evidence>
<organism evidence="10 11">
    <name type="scientific">candidate division CPR3 bacterium GW2011_GWF2_35_18</name>
    <dbReference type="NCBI Taxonomy" id="1618350"/>
    <lineage>
        <taxon>Bacteria</taxon>
        <taxon>Bacteria division CPR3</taxon>
    </lineage>
</organism>
<dbReference type="AlphaFoldDB" id="A0A0G0EQ47"/>
<dbReference type="PATRIC" id="fig|1618350.3.peg.838"/>
<dbReference type="NCBIfam" id="TIGR02095">
    <property type="entry name" value="glgA"/>
    <property type="match status" value="1"/>
</dbReference>
<feature type="binding site" evidence="7">
    <location>
        <position position="15"/>
    </location>
    <ligand>
        <name>ADP-alpha-D-glucose</name>
        <dbReference type="ChEBI" id="CHEBI:57498"/>
    </ligand>
</feature>
<keyword evidence="4 7" id="KW-0328">Glycosyltransferase</keyword>
<dbReference type="InterPro" id="IPR013534">
    <property type="entry name" value="Starch_synth_cat_dom"/>
</dbReference>
<keyword evidence="5 7" id="KW-0808">Transferase</keyword>
<dbReference type="SUPFAM" id="SSF53756">
    <property type="entry name" value="UDP-Glycosyltransferase/glycogen phosphorylase"/>
    <property type="match status" value="1"/>
</dbReference>
<evidence type="ECO:0000259" key="9">
    <source>
        <dbReference type="Pfam" id="PF08323"/>
    </source>
</evidence>
<gene>
    <name evidence="7" type="primary">glgA</name>
    <name evidence="10" type="ORF">UR67_C0006G0029</name>
</gene>
<evidence type="ECO:0000313" key="11">
    <source>
        <dbReference type="Proteomes" id="UP000034581"/>
    </source>
</evidence>
<name>A0A0G0EQ47_UNCC3</name>
<proteinExistence type="inferred from homology"/>
<dbReference type="PANTHER" id="PTHR45825">
    <property type="entry name" value="GRANULE-BOUND STARCH SYNTHASE 1, CHLOROPLASTIC/AMYLOPLASTIC"/>
    <property type="match status" value="1"/>
</dbReference>
<comment type="catalytic activity">
    <reaction evidence="1 7">
        <text>[(1-&gt;4)-alpha-D-glucosyl](n) + ADP-alpha-D-glucose = [(1-&gt;4)-alpha-D-glucosyl](n+1) + ADP + H(+)</text>
        <dbReference type="Rhea" id="RHEA:18189"/>
        <dbReference type="Rhea" id="RHEA-COMP:9584"/>
        <dbReference type="Rhea" id="RHEA-COMP:9587"/>
        <dbReference type="ChEBI" id="CHEBI:15378"/>
        <dbReference type="ChEBI" id="CHEBI:15444"/>
        <dbReference type="ChEBI" id="CHEBI:57498"/>
        <dbReference type="ChEBI" id="CHEBI:456216"/>
        <dbReference type="EC" id="2.4.1.21"/>
    </reaction>
</comment>
<evidence type="ECO:0000256" key="3">
    <source>
        <dbReference type="ARBA" id="ARBA00010281"/>
    </source>
</evidence>
<comment type="similarity">
    <text evidence="3 7">Belongs to the glycosyltransferase 1 family. Bacterial/plant glycogen synthase subfamily.</text>
</comment>
<dbReference type="Pfam" id="PF00534">
    <property type="entry name" value="Glycos_transf_1"/>
    <property type="match status" value="1"/>
</dbReference>
<dbReference type="CDD" id="cd03791">
    <property type="entry name" value="GT5_Glycogen_synthase_DULL1-like"/>
    <property type="match status" value="1"/>
</dbReference>
<dbReference type="HAMAP" id="MF_00484">
    <property type="entry name" value="Glycogen_synth"/>
    <property type="match status" value="1"/>
</dbReference>
<sequence length="482" mass="54899">MKVLFVTSECYPFIKVGGLADVAGSLPKAMSRLGVEVTIAMPYYKNIELSEKYISKVDGEMTFTFGDKEEHLNLYRTFYPGTHLPVLLFRNETYIKDEVYPKIHDKSLSQFVFFSRAILKFLKTGELKYDLLHLNDWPTAIIAGLLKTEYRVQPVLSQLATILTIHNLGPQGIAKLSILDSLEINRYSLKTLDWDAQDKNIDLLLQGIVNADLINTVSPTYAKEIMTKEYGEGLDQVMKSREGRVFGVLNGIDYSVFNPQTDSAIHFRYDVNNWDAGKAQNKLFLQKKLHLKEDVKIPLIGMVTRLSNQKGIDLILEKMDEIVKKNIQVVILGTGSESYEAKLSKFNDKYPDMVSMILKFDQSLSRQIFAGTDMFLVPSKFEPCGLTQLIAMKYGSMPIVRATGGLKDTVTKGKTGFVFEEYSSKSLLQSIADAVTVYKNTTKWRELVQEAMRQDFSWNNSAKEYLKLYQKALKFKQEENFI</sequence>
<dbReference type="GO" id="GO:0004373">
    <property type="term" value="F:alpha-1,4-glucan glucosyltransferase (UDP-glucose donor) activity"/>
    <property type="evidence" value="ECO:0007669"/>
    <property type="project" value="InterPro"/>
</dbReference>
<evidence type="ECO:0000256" key="4">
    <source>
        <dbReference type="ARBA" id="ARBA00022676"/>
    </source>
</evidence>
<feature type="domain" description="Glycosyl transferase family 1" evidence="8">
    <location>
        <begin position="293"/>
        <end position="446"/>
    </location>
</feature>
<dbReference type="InterPro" id="IPR011835">
    <property type="entry name" value="GS/SS"/>
</dbReference>
<keyword evidence="6 7" id="KW-0320">Glycogen biosynthesis</keyword>
<dbReference type="EMBL" id="LBQB01000006">
    <property type="protein sequence ID" value="KKP69462.1"/>
    <property type="molecule type" value="Genomic_DNA"/>
</dbReference>
<evidence type="ECO:0000256" key="2">
    <source>
        <dbReference type="ARBA" id="ARBA00002764"/>
    </source>
</evidence>
<reference evidence="10 11" key="1">
    <citation type="journal article" date="2015" name="Nature">
        <title>rRNA introns, odd ribosomes, and small enigmatic genomes across a large radiation of phyla.</title>
        <authorList>
            <person name="Brown C.T."/>
            <person name="Hug L.A."/>
            <person name="Thomas B.C."/>
            <person name="Sharon I."/>
            <person name="Castelle C.J."/>
            <person name="Singh A."/>
            <person name="Wilkins M.J."/>
            <person name="Williams K.H."/>
            <person name="Banfield J.F."/>
        </authorList>
    </citation>
    <scope>NUCLEOTIDE SEQUENCE [LARGE SCALE GENOMIC DNA]</scope>
</reference>
<evidence type="ECO:0000256" key="6">
    <source>
        <dbReference type="ARBA" id="ARBA00023056"/>
    </source>
</evidence>
<dbReference type="EC" id="2.4.1.21" evidence="7"/>
<evidence type="ECO:0000256" key="7">
    <source>
        <dbReference type="HAMAP-Rule" id="MF_00484"/>
    </source>
</evidence>
<dbReference type="UniPathway" id="UPA00164"/>
<dbReference type="STRING" id="1618350.UR67_C0006G0029"/>
<dbReference type="PANTHER" id="PTHR45825:SF11">
    <property type="entry name" value="ALPHA AMYLASE DOMAIN-CONTAINING PROTEIN"/>
    <property type="match status" value="1"/>
</dbReference>